<evidence type="ECO:0000313" key="3">
    <source>
        <dbReference type="Proteomes" id="UP001301152"/>
    </source>
</evidence>
<protein>
    <submittedName>
        <fullName evidence="2">Uncharacterized protein</fullName>
    </submittedName>
</protein>
<keyword evidence="3" id="KW-1185">Reference proteome</keyword>
<dbReference type="RefSeq" id="WP_173559363.1">
    <property type="nucleotide sequence ID" value="NZ_JAPIUZ010000001.1"/>
</dbReference>
<evidence type="ECO:0000313" key="2">
    <source>
        <dbReference type="EMBL" id="MCX2562516.1"/>
    </source>
</evidence>
<feature type="signal peptide" evidence="1">
    <location>
        <begin position="1"/>
        <end position="23"/>
    </location>
</feature>
<comment type="caution">
    <text evidence="2">The sequence shown here is derived from an EMBL/GenBank/DDBJ whole genome shotgun (WGS) entry which is preliminary data.</text>
</comment>
<evidence type="ECO:0000256" key="1">
    <source>
        <dbReference type="SAM" id="SignalP"/>
    </source>
</evidence>
<organism evidence="2 3">
    <name type="scientific">Acetobacter thailandicus</name>
    <dbReference type="NCBI Taxonomy" id="1502842"/>
    <lineage>
        <taxon>Bacteria</taxon>
        <taxon>Pseudomonadati</taxon>
        <taxon>Pseudomonadota</taxon>
        <taxon>Alphaproteobacteria</taxon>
        <taxon>Acetobacterales</taxon>
        <taxon>Acetobacteraceae</taxon>
        <taxon>Acetobacter</taxon>
    </lineage>
</organism>
<dbReference type="Proteomes" id="UP001301152">
    <property type="component" value="Unassembled WGS sequence"/>
</dbReference>
<keyword evidence="1" id="KW-0732">Signal</keyword>
<dbReference type="EMBL" id="JAPIUZ010000001">
    <property type="protein sequence ID" value="MCX2562516.1"/>
    <property type="molecule type" value="Genomic_DNA"/>
</dbReference>
<proteinExistence type="predicted"/>
<sequence>MSVYMRAALALTCSLLAVQSVTAAPATTKTLPEWMLGEWVVTHVYQSKSIDRTYFDPKQSYPQKHITITPRQILLTDFGCEVESVTHSTGRFKKVFTGGISGPLSTDYDRLPKFPEKVTYEKVKCSHRLIFMKDDDSPDGKKTHIQKDTAAQWNIIVHSHTEIDLPYYYGAYLQLRKVTPATS</sequence>
<accession>A0ABT3QB85</accession>
<feature type="chain" id="PRO_5045447044" evidence="1">
    <location>
        <begin position="24"/>
        <end position="183"/>
    </location>
</feature>
<name>A0ABT3QB85_9PROT</name>
<gene>
    <name evidence="2" type="ORF">OQ497_00830</name>
</gene>
<reference evidence="2 3" key="1">
    <citation type="submission" date="2022-11" db="EMBL/GenBank/DDBJ databases">
        <title>Genome sequencing of Acetobacter type strain.</title>
        <authorList>
            <person name="Heo J."/>
            <person name="Lee D."/>
            <person name="Han B.-H."/>
            <person name="Hong S.-B."/>
            <person name="Kwon S.-W."/>
        </authorList>
    </citation>
    <scope>NUCLEOTIDE SEQUENCE [LARGE SCALE GENOMIC DNA]</scope>
    <source>
        <strain evidence="2 3">KACC 21253</strain>
    </source>
</reference>